<name>A0A917UKX7_9DEIO</name>
<feature type="transmembrane region" description="Helical" evidence="6">
    <location>
        <begin position="250"/>
        <end position="270"/>
    </location>
</feature>
<dbReference type="InterPro" id="IPR000620">
    <property type="entry name" value="EamA_dom"/>
</dbReference>
<evidence type="ECO:0000259" key="7">
    <source>
        <dbReference type="Pfam" id="PF00892"/>
    </source>
</evidence>
<sequence>MGGVPSPPAAAPRARPAALPPIPALLLAAVSIQGGAALAKSIFPLLGPPAVTGLRVTFAAVILGLIWRVDLRRVTGHAWRTLLPYGVSLGLMNLSYYLALERIPLGLTVTLEFVGPLAVAVLSSRRASDFAWVALAALGLLLIVPWPGQVSALDPVGIVLALVAGACWGVYIWAGQRVAQVFAGPQGVALGMGIAALTTLPFAAVMGAQHGAWSHLTPAALVTALGVAVLSSALPYSLEMGALRALPARVFGVLMSLEPAVAGLIGMVFLGEHLKVLQWLAIACVIAASVGVTLNAGRRAPPPVDV</sequence>
<dbReference type="GO" id="GO:0005886">
    <property type="term" value="C:plasma membrane"/>
    <property type="evidence" value="ECO:0007669"/>
    <property type="project" value="UniProtKB-SubCell"/>
</dbReference>
<dbReference type="Gene3D" id="1.10.3730.20">
    <property type="match status" value="1"/>
</dbReference>
<evidence type="ECO:0000256" key="6">
    <source>
        <dbReference type="SAM" id="Phobius"/>
    </source>
</evidence>
<organism evidence="8 9">
    <name type="scientific">Deinococcus aquiradiocola</name>
    <dbReference type="NCBI Taxonomy" id="393059"/>
    <lineage>
        <taxon>Bacteria</taxon>
        <taxon>Thermotogati</taxon>
        <taxon>Deinococcota</taxon>
        <taxon>Deinococci</taxon>
        <taxon>Deinococcales</taxon>
        <taxon>Deinococcaceae</taxon>
        <taxon>Deinococcus</taxon>
    </lineage>
</organism>
<dbReference type="PANTHER" id="PTHR42920:SF5">
    <property type="entry name" value="EAMA DOMAIN-CONTAINING PROTEIN"/>
    <property type="match status" value="1"/>
</dbReference>
<reference evidence="8" key="2">
    <citation type="submission" date="2020-09" db="EMBL/GenBank/DDBJ databases">
        <authorList>
            <person name="Sun Q."/>
            <person name="Ohkuma M."/>
        </authorList>
    </citation>
    <scope>NUCLEOTIDE SEQUENCE</scope>
    <source>
        <strain evidence="8">JCM 14371</strain>
    </source>
</reference>
<keyword evidence="5 6" id="KW-0472">Membrane</keyword>
<feature type="transmembrane region" description="Helical" evidence="6">
    <location>
        <begin position="187"/>
        <end position="207"/>
    </location>
</feature>
<evidence type="ECO:0000313" key="8">
    <source>
        <dbReference type="EMBL" id="GGJ64884.1"/>
    </source>
</evidence>
<evidence type="ECO:0000256" key="5">
    <source>
        <dbReference type="ARBA" id="ARBA00023136"/>
    </source>
</evidence>
<evidence type="ECO:0000256" key="2">
    <source>
        <dbReference type="ARBA" id="ARBA00022475"/>
    </source>
</evidence>
<keyword evidence="2" id="KW-1003">Cell membrane</keyword>
<keyword evidence="9" id="KW-1185">Reference proteome</keyword>
<keyword evidence="4 6" id="KW-1133">Transmembrane helix</keyword>
<comment type="caution">
    <text evidence="8">The sequence shown here is derived from an EMBL/GenBank/DDBJ whole genome shotgun (WGS) entry which is preliminary data.</text>
</comment>
<dbReference type="AlphaFoldDB" id="A0A917UKX7"/>
<dbReference type="InterPro" id="IPR051258">
    <property type="entry name" value="Diverse_Substrate_Transporter"/>
</dbReference>
<feature type="transmembrane region" description="Helical" evidence="6">
    <location>
        <begin position="81"/>
        <end position="99"/>
    </location>
</feature>
<dbReference type="Proteomes" id="UP000635726">
    <property type="component" value="Unassembled WGS sequence"/>
</dbReference>
<keyword evidence="3 6" id="KW-0812">Transmembrane</keyword>
<proteinExistence type="predicted"/>
<gene>
    <name evidence="8" type="ORF">GCM10008939_05940</name>
</gene>
<feature type="transmembrane region" description="Helical" evidence="6">
    <location>
        <begin position="105"/>
        <end position="123"/>
    </location>
</feature>
<dbReference type="SUPFAM" id="SSF103481">
    <property type="entry name" value="Multidrug resistance efflux transporter EmrE"/>
    <property type="match status" value="2"/>
</dbReference>
<protein>
    <submittedName>
        <fullName evidence="8">Threonine transporter RhtB</fullName>
    </submittedName>
</protein>
<dbReference type="Pfam" id="PF00892">
    <property type="entry name" value="EamA"/>
    <property type="match status" value="1"/>
</dbReference>
<evidence type="ECO:0000313" key="9">
    <source>
        <dbReference type="Proteomes" id="UP000635726"/>
    </source>
</evidence>
<feature type="transmembrane region" description="Helical" evidence="6">
    <location>
        <begin position="219"/>
        <end position="238"/>
    </location>
</feature>
<evidence type="ECO:0000256" key="1">
    <source>
        <dbReference type="ARBA" id="ARBA00004651"/>
    </source>
</evidence>
<dbReference type="EMBL" id="BMOE01000001">
    <property type="protein sequence ID" value="GGJ64884.1"/>
    <property type="molecule type" value="Genomic_DNA"/>
</dbReference>
<comment type="subcellular location">
    <subcellularLocation>
        <location evidence="1">Cell membrane</location>
        <topology evidence="1">Multi-pass membrane protein</topology>
    </subcellularLocation>
</comment>
<feature type="transmembrane region" description="Helical" evidence="6">
    <location>
        <begin position="49"/>
        <end position="69"/>
    </location>
</feature>
<feature type="transmembrane region" description="Helical" evidence="6">
    <location>
        <begin position="155"/>
        <end position="175"/>
    </location>
</feature>
<feature type="domain" description="EamA" evidence="7">
    <location>
        <begin position="157"/>
        <end position="293"/>
    </location>
</feature>
<dbReference type="PANTHER" id="PTHR42920">
    <property type="entry name" value="OS03G0707200 PROTEIN-RELATED"/>
    <property type="match status" value="1"/>
</dbReference>
<dbReference type="InterPro" id="IPR037185">
    <property type="entry name" value="EmrE-like"/>
</dbReference>
<evidence type="ECO:0000256" key="4">
    <source>
        <dbReference type="ARBA" id="ARBA00022989"/>
    </source>
</evidence>
<feature type="transmembrane region" description="Helical" evidence="6">
    <location>
        <begin position="276"/>
        <end position="296"/>
    </location>
</feature>
<feature type="transmembrane region" description="Helical" evidence="6">
    <location>
        <begin position="130"/>
        <end position="149"/>
    </location>
</feature>
<accession>A0A917UKX7</accession>
<evidence type="ECO:0000256" key="3">
    <source>
        <dbReference type="ARBA" id="ARBA00022692"/>
    </source>
</evidence>
<reference evidence="8" key="1">
    <citation type="journal article" date="2014" name="Int. J. Syst. Evol. Microbiol.">
        <title>Complete genome sequence of Corynebacterium casei LMG S-19264T (=DSM 44701T), isolated from a smear-ripened cheese.</title>
        <authorList>
            <consortium name="US DOE Joint Genome Institute (JGI-PGF)"/>
            <person name="Walter F."/>
            <person name="Albersmeier A."/>
            <person name="Kalinowski J."/>
            <person name="Ruckert C."/>
        </authorList>
    </citation>
    <scope>NUCLEOTIDE SEQUENCE</scope>
    <source>
        <strain evidence="8">JCM 14371</strain>
    </source>
</reference>